<organism evidence="4 5">
    <name type="scientific">Rubus argutus</name>
    <name type="common">Southern blackberry</name>
    <dbReference type="NCBI Taxonomy" id="59490"/>
    <lineage>
        <taxon>Eukaryota</taxon>
        <taxon>Viridiplantae</taxon>
        <taxon>Streptophyta</taxon>
        <taxon>Embryophyta</taxon>
        <taxon>Tracheophyta</taxon>
        <taxon>Spermatophyta</taxon>
        <taxon>Magnoliopsida</taxon>
        <taxon>eudicotyledons</taxon>
        <taxon>Gunneridae</taxon>
        <taxon>Pentapetalae</taxon>
        <taxon>rosids</taxon>
        <taxon>fabids</taxon>
        <taxon>Rosales</taxon>
        <taxon>Rosaceae</taxon>
        <taxon>Rosoideae</taxon>
        <taxon>Rosoideae incertae sedis</taxon>
        <taxon>Rubus</taxon>
    </lineage>
</organism>
<dbReference type="Gene3D" id="3.30.200.20">
    <property type="entry name" value="Phosphorylase Kinase, domain 1"/>
    <property type="match status" value="1"/>
</dbReference>
<keyword evidence="1" id="KW-0812">Transmembrane</keyword>
<comment type="caution">
    <text evidence="4">The sequence shown here is derived from an EMBL/GenBank/DDBJ whole genome shotgun (WGS) entry which is preliminary data.</text>
</comment>
<dbReference type="FunFam" id="1.10.510.10:FF:000530">
    <property type="entry name" value="probable receptor-like protein kinase At5g59700"/>
    <property type="match status" value="1"/>
</dbReference>
<dbReference type="SMART" id="SM00220">
    <property type="entry name" value="S_TKc"/>
    <property type="match status" value="1"/>
</dbReference>
<evidence type="ECO:0000313" key="4">
    <source>
        <dbReference type="EMBL" id="KAK9935509.1"/>
    </source>
</evidence>
<evidence type="ECO:0000259" key="3">
    <source>
        <dbReference type="PROSITE" id="PS50011"/>
    </source>
</evidence>
<keyword evidence="1" id="KW-0472">Membrane</keyword>
<dbReference type="InterPro" id="IPR008271">
    <property type="entry name" value="Ser/Thr_kinase_AS"/>
</dbReference>
<evidence type="ECO:0000256" key="1">
    <source>
        <dbReference type="SAM" id="Phobius"/>
    </source>
</evidence>
<dbReference type="GO" id="GO:0016020">
    <property type="term" value="C:membrane"/>
    <property type="evidence" value="ECO:0007669"/>
    <property type="project" value="TreeGrafter"/>
</dbReference>
<dbReference type="InterPro" id="IPR011009">
    <property type="entry name" value="Kinase-like_dom_sf"/>
</dbReference>
<dbReference type="SUPFAM" id="SSF56112">
    <property type="entry name" value="Protein kinase-like (PK-like)"/>
    <property type="match status" value="1"/>
</dbReference>
<dbReference type="PROSITE" id="PS00108">
    <property type="entry name" value="PROTEIN_KINASE_ST"/>
    <property type="match status" value="1"/>
</dbReference>
<dbReference type="PANTHER" id="PTHR48055:SF9">
    <property type="entry name" value="PROTEIN KINASE DOMAIN-CONTAINING PROTEIN"/>
    <property type="match status" value="1"/>
</dbReference>
<evidence type="ECO:0000313" key="5">
    <source>
        <dbReference type="Proteomes" id="UP001457282"/>
    </source>
</evidence>
<sequence>MKYRQVPPLLLLVFVFPTALNFVFSQAHGAVCVLDIQQSSSWSSSSCEAGTWGGFISNCNCGAAFDDYLYALGHWANHTGKQLFLNSTGQTNCLDLMKSIKSDVFSCGIEKLTSGAGGCSDYTKLDVVHNLGSILQDLGEDCKPLGTAGKSDQACGACLRRWEEIVASSENRESSKVEANICGFAVLVSLTSNRIHDKYWVQSLYQCLGNQTHAVSGDQQQKASKSGNVKRTTGLWILSGGVAGIAVIILITIWTLCKKKKPAEVFSTGKTEKEDVPNDSLTQESSCLKLSTRQVYAATDNLNAANFIGQGEAGKVYKGVLSNGLDVAVKHIINDAYVSVETFVREVTSLSHVRHPNLVAMIGHCEDAEECFLVYELCHNGNLSEWLFGKDKSLPWIQRLEIAIDSARGLWFLHTFPEGCIVHRDVKPTNILINANFQAKLSDFGLSKVMDLGQSYVSSEVRGTFGYVDPEYRKNHHVNALGDVYSFGIVLLQVLSGRRVINLNSNTPMSLNKMARGLKKGGDVTEFADPKLNGEYSVVAFELIFKLALSCTGLKQQRPRMEEVVSRLEKALHISTQMESFSRAAPIKT</sequence>
<dbReference type="InterPro" id="IPR043891">
    <property type="entry name" value="SPARK"/>
</dbReference>
<keyword evidence="2" id="KW-0732">Signal</keyword>
<proteinExistence type="predicted"/>
<protein>
    <recommendedName>
        <fullName evidence="3">Protein kinase domain-containing protein</fullName>
    </recommendedName>
</protein>
<dbReference type="Proteomes" id="UP001457282">
    <property type="component" value="Unassembled WGS sequence"/>
</dbReference>
<dbReference type="InterPro" id="IPR000719">
    <property type="entry name" value="Prot_kinase_dom"/>
</dbReference>
<dbReference type="EMBL" id="JBEDUW010000004">
    <property type="protein sequence ID" value="KAK9935509.1"/>
    <property type="molecule type" value="Genomic_DNA"/>
</dbReference>
<feature type="transmembrane region" description="Helical" evidence="1">
    <location>
        <begin position="235"/>
        <end position="257"/>
    </location>
</feature>
<reference evidence="4 5" key="1">
    <citation type="journal article" date="2023" name="G3 (Bethesda)">
        <title>A chromosome-length genome assembly and annotation of blackberry (Rubus argutus, cv. 'Hillquist').</title>
        <authorList>
            <person name="Bruna T."/>
            <person name="Aryal R."/>
            <person name="Dudchenko O."/>
            <person name="Sargent D.J."/>
            <person name="Mead D."/>
            <person name="Buti M."/>
            <person name="Cavallini A."/>
            <person name="Hytonen T."/>
            <person name="Andres J."/>
            <person name="Pham M."/>
            <person name="Weisz D."/>
            <person name="Mascagni F."/>
            <person name="Usai G."/>
            <person name="Natali L."/>
            <person name="Bassil N."/>
            <person name="Fernandez G.E."/>
            <person name="Lomsadze A."/>
            <person name="Armour M."/>
            <person name="Olukolu B."/>
            <person name="Poorten T."/>
            <person name="Britton C."/>
            <person name="Davik J."/>
            <person name="Ashrafi H."/>
            <person name="Aiden E.L."/>
            <person name="Borodovsky M."/>
            <person name="Worthington M."/>
        </authorList>
    </citation>
    <scope>NUCLEOTIDE SEQUENCE [LARGE SCALE GENOMIC DNA]</scope>
    <source>
        <strain evidence="4">PI 553951</strain>
    </source>
</reference>
<dbReference type="Pfam" id="PF00069">
    <property type="entry name" value="Pkinase"/>
    <property type="match status" value="1"/>
</dbReference>
<name>A0AAW1XG70_RUBAR</name>
<dbReference type="PROSITE" id="PS50011">
    <property type="entry name" value="PROTEIN_KINASE_DOM"/>
    <property type="match status" value="1"/>
</dbReference>
<dbReference type="Pfam" id="PF19160">
    <property type="entry name" value="SPARK"/>
    <property type="match status" value="1"/>
</dbReference>
<dbReference type="AlphaFoldDB" id="A0AAW1XG70"/>
<dbReference type="GO" id="GO:0004672">
    <property type="term" value="F:protein kinase activity"/>
    <property type="evidence" value="ECO:0007669"/>
    <property type="project" value="InterPro"/>
</dbReference>
<accession>A0AAW1XG70</accession>
<keyword evidence="5" id="KW-1185">Reference proteome</keyword>
<dbReference type="InterPro" id="IPR051564">
    <property type="entry name" value="LRR_receptor-like_kinase"/>
</dbReference>
<gene>
    <name evidence="4" type="ORF">M0R45_022610</name>
</gene>
<dbReference type="PANTHER" id="PTHR48055">
    <property type="entry name" value="LEUCINE-RICH REPEAT RECEPTOR PROTEIN KINASE EMS1"/>
    <property type="match status" value="1"/>
</dbReference>
<feature type="chain" id="PRO_5043329507" description="Protein kinase domain-containing protein" evidence="2">
    <location>
        <begin position="26"/>
        <end position="589"/>
    </location>
</feature>
<feature type="domain" description="Protein kinase" evidence="3">
    <location>
        <begin position="302"/>
        <end position="572"/>
    </location>
</feature>
<dbReference type="GO" id="GO:0005524">
    <property type="term" value="F:ATP binding"/>
    <property type="evidence" value="ECO:0007669"/>
    <property type="project" value="InterPro"/>
</dbReference>
<feature type="signal peptide" evidence="2">
    <location>
        <begin position="1"/>
        <end position="25"/>
    </location>
</feature>
<evidence type="ECO:0000256" key="2">
    <source>
        <dbReference type="SAM" id="SignalP"/>
    </source>
</evidence>
<keyword evidence="1" id="KW-1133">Transmembrane helix</keyword>
<dbReference type="Gene3D" id="1.10.510.10">
    <property type="entry name" value="Transferase(Phosphotransferase) domain 1"/>
    <property type="match status" value="1"/>
</dbReference>